<feature type="domain" description="DUF4440" evidence="1">
    <location>
        <begin position="13"/>
        <end position="114"/>
    </location>
</feature>
<protein>
    <recommendedName>
        <fullName evidence="1">DUF4440 domain-containing protein</fullName>
    </recommendedName>
</protein>
<dbReference type="SUPFAM" id="SSF54427">
    <property type="entry name" value="NTF2-like"/>
    <property type="match status" value="1"/>
</dbReference>
<dbReference type="Pfam" id="PF14534">
    <property type="entry name" value="DUF4440"/>
    <property type="match status" value="1"/>
</dbReference>
<reference evidence="2 3" key="1">
    <citation type="submission" date="2017-05" db="EMBL/GenBank/DDBJ databases">
        <title>Chromobacterium violaceum GHPS1 isolated from Hydrocarbon polluted soil in French Guiana display an awesome secondary metabolite arsenal and a battery of drug and heavy-metal-resistance and detoxification of xenobiotics proteins.</title>
        <authorList>
            <person name="Belbahri L."/>
        </authorList>
    </citation>
    <scope>NUCLEOTIDE SEQUENCE [LARGE SCALE GENOMIC DNA]</scope>
    <source>
        <strain evidence="2 3">GHPS1</strain>
    </source>
</reference>
<accession>A0A202BGJ2</accession>
<dbReference type="AlphaFoldDB" id="A0A202BGJ2"/>
<proteinExistence type="predicted"/>
<keyword evidence="3" id="KW-1185">Reference proteome</keyword>
<evidence type="ECO:0000313" key="3">
    <source>
        <dbReference type="Proteomes" id="UP000196342"/>
    </source>
</evidence>
<comment type="caution">
    <text evidence="2">The sequence shown here is derived from an EMBL/GenBank/DDBJ whole genome shotgun (WGS) entry which is preliminary data.</text>
</comment>
<evidence type="ECO:0000313" key="2">
    <source>
        <dbReference type="EMBL" id="OVE50588.1"/>
    </source>
</evidence>
<dbReference type="EMBL" id="NHOO01000001">
    <property type="protein sequence ID" value="OVE50588.1"/>
    <property type="molecule type" value="Genomic_DNA"/>
</dbReference>
<dbReference type="RefSeq" id="WP_087697073.1">
    <property type="nucleotide sequence ID" value="NZ_NHOO01000001.1"/>
</dbReference>
<name>A0A202BGJ2_CHRVL</name>
<sequence>MEDTDRLYRHLIDKEAALLTKAIRRNVAMLDRMIADDFLEFGASGTAFGKREVLQQLPAAEDDPAIHAQDFQARRLGEDVVQITFKSVRASASSAPRYTLRSSIWRRRDNAWQMVFHQGTVTEPFAVA</sequence>
<dbReference type="Gene3D" id="3.10.450.50">
    <property type="match status" value="1"/>
</dbReference>
<evidence type="ECO:0000259" key="1">
    <source>
        <dbReference type="Pfam" id="PF14534"/>
    </source>
</evidence>
<dbReference type="Proteomes" id="UP000196342">
    <property type="component" value="Unassembled WGS sequence"/>
</dbReference>
<dbReference type="InterPro" id="IPR032710">
    <property type="entry name" value="NTF2-like_dom_sf"/>
</dbReference>
<dbReference type="InterPro" id="IPR027843">
    <property type="entry name" value="DUF4440"/>
</dbReference>
<organism evidence="2 3">
    <name type="scientific">Chromobacterium violaceum</name>
    <dbReference type="NCBI Taxonomy" id="536"/>
    <lineage>
        <taxon>Bacteria</taxon>
        <taxon>Pseudomonadati</taxon>
        <taxon>Pseudomonadota</taxon>
        <taxon>Betaproteobacteria</taxon>
        <taxon>Neisseriales</taxon>
        <taxon>Chromobacteriaceae</taxon>
        <taxon>Chromobacterium</taxon>
    </lineage>
</organism>
<gene>
    <name evidence="2" type="ORF">CBW21_00950</name>
</gene>